<reference evidence="9 10" key="1">
    <citation type="submission" date="2019-11" db="EMBL/GenBank/DDBJ databases">
        <title>Comparative genomics of hydrocarbon-degrading Desulfosarcina strains.</title>
        <authorList>
            <person name="Watanabe M."/>
            <person name="Kojima H."/>
            <person name="Fukui M."/>
        </authorList>
    </citation>
    <scope>NUCLEOTIDE SEQUENCE [LARGE SCALE GENOMIC DNA]</scope>
    <source>
        <strain evidence="10">oXyS1</strain>
    </source>
</reference>
<dbReference type="AlphaFoldDB" id="A0A5K8AEY9"/>
<dbReference type="Gene3D" id="3.20.20.140">
    <property type="entry name" value="Metal-dependent hydrolases"/>
    <property type="match status" value="1"/>
</dbReference>
<dbReference type="Proteomes" id="UP000422108">
    <property type="component" value="Chromosome"/>
</dbReference>
<evidence type="ECO:0000259" key="8">
    <source>
        <dbReference type="Pfam" id="PF13382"/>
    </source>
</evidence>
<protein>
    <recommendedName>
        <fullName evidence="2 6">Adenine deaminase</fullName>
        <shortName evidence="6">Adenase</shortName>
        <shortName evidence="6">Adenine aminase</shortName>
        <ecNumber evidence="2 6">3.5.4.2</ecNumber>
    </recommendedName>
</protein>
<evidence type="ECO:0000256" key="2">
    <source>
        <dbReference type="ARBA" id="ARBA00012782"/>
    </source>
</evidence>
<dbReference type="HAMAP" id="MF_01518">
    <property type="entry name" value="Adenine_deamin"/>
    <property type="match status" value="1"/>
</dbReference>
<dbReference type="GO" id="GO:0006146">
    <property type="term" value="P:adenine catabolic process"/>
    <property type="evidence" value="ECO:0007669"/>
    <property type="project" value="InterPro"/>
</dbReference>
<dbReference type="SUPFAM" id="SSF51556">
    <property type="entry name" value="Metallo-dependent hydrolases"/>
    <property type="match status" value="1"/>
</dbReference>
<dbReference type="GO" id="GO:0000034">
    <property type="term" value="F:adenine deaminase activity"/>
    <property type="evidence" value="ECO:0007669"/>
    <property type="project" value="UniProtKB-UniRule"/>
</dbReference>
<evidence type="ECO:0000256" key="5">
    <source>
        <dbReference type="ARBA" id="ARBA00047720"/>
    </source>
</evidence>
<organism evidence="9 10">
    <name type="scientific">Desulfosarcina ovata subsp. ovata</name>
    <dbReference type="NCBI Taxonomy" id="2752305"/>
    <lineage>
        <taxon>Bacteria</taxon>
        <taxon>Pseudomonadati</taxon>
        <taxon>Thermodesulfobacteriota</taxon>
        <taxon>Desulfobacteria</taxon>
        <taxon>Desulfobacterales</taxon>
        <taxon>Desulfosarcinaceae</taxon>
        <taxon>Desulfosarcina</taxon>
    </lineage>
</organism>
<dbReference type="Gene3D" id="2.30.40.10">
    <property type="entry name" value="Urease, subunit C, domain 1"/>
    <property type="match status" value="1"/>
</dbReference>
<dbReference type="PANTHER" id="PTHR11113:SF2">
    <property type="entry name" value="ADENINE DEAMINASE"/>
    <property type="match status" value="1"/>
</dbReference>
<evidence type="ECO:0000256" key="1">
    <source>
        <dbReference type="ARBA" id="ARBA00006773"/>
    </source>
</evidence>
<dbReference type="InterPro" id="IPR026912">
    <property type="entry name" value="Adenine_deam_C"/>
</dbReference>
<proteinExistence type="inferred from homology"/>
<dbReference type="InterPro" id="IPR011059">
    <property type="entry name" value="Metal-dep_hydrolase_composite"/>
</dbReference>
<name>A0A5K8AEY9_9BACT</name>
<feature type="domain" description="Amidohydrolase-related" evidence="7">
    <location>
        <begin position="71"/>
        <end position="351"/>
    </location>
</feature>
<evidence type="ECO:0000313" key="10">
    <source>
        <dbReference type="Proteomes" id="UP000422108"/>
    </source>
</evidence>
<dbReference type="InterPro" id="IPR006680">
    <property type="entry name" value="Amidohydro-rel"/>
</dbReference>
<keyword evidence="3 6" id="KW-0378">Hydrolase</keyword>
<gene>
    <name evidence="9" type="primary">adeC</name>
    <name evidence="6" type="synonym">ade</name>
    <name evidence="9" type="ORF">DSCOOX_42280</name>
</gene>
<dbReference type="EMBL" id="AP021879">
    <property type="protein sequence ID" value="BBO91048.1"/>
    <property type="molecule type" value="Genomic_DNA"/>
</dbReference>
<accession>A0A5K8AEY9</accession>
<dbReference type="PANTHER" id="PTHR11113">
    <property type="entry name" value="N-ACETYLGLUCOSAMINE-6-PHOSPHATE DEACETYLASE"/>
    <property type="match status" value="1"/>
</dbReference>
<dbReference type="Pfam" id="PF01979">
    <property type="entry name" value="Amidohydro_1"/>
    <property type="match status" value="1"/>
</dbReference>
<dbReference type="Pfam" id="PF13382">
    <property type="entry name" value="Adenine_deam_C"/>
    <property type="match status" value="1"/>
</dbReference>
<evidence type="ECO:0000256" key="6">
    <source>
        <dbReference type="HAMAP-Rule" id="MF_01518"/>
    </source>
</evidence>
<dbReference type="InterPro" id="IPR032466">
    <property type="entry name" value="Metal_Hydrolase"/>
</dbReference>
<comment type="cofactor">
    <cofactor evidence="6">
        <name>Mn(2+)</name>
        <dbReference type="ChEBI" id="CHEBI:29035"/>
    </cofactor>
</comment>
<keyword evidence="4 6" id="KW-0464">Manganese</keyword>
<sequence length="582" mass="61931">MPTDPKPMDIALGRTPADLAIVDARLLNVYTGEILDHQSVCTSGGWIAYVGPDAGPAIGDGTQIIDAGGATLIPGLIDGHAHIAWLFTAGEFLEYAARGGTTSIVTETLEVYPVAGLPGVLDFLASLKDQPIRFFGTAPAMVSVSRAATGIAPADLEKLLQQTEIVGLGEAYWQAVIQDPDAYLPAFSQTLAHRKLLEGHSAGARGDKLQAYAACGISSCHEPIKAEEVLERLRLGLYVMVREGSIRRDLADIAAIRETGVDTRRLILTTDGISPEDLIEMGYMEYVVQKAIDSGFDPVTAVQMATLNVAEHFGLDDRIGGIAPGKLADMVLIPDPATIRATCVICNGRVVSRDGHLEVTPRKHSFSVESLNSIRLPEAVRPSDFHLPVGADTETATVRVIEMVTDLVTREVTMTLPATGGAIHADPDNDLAKIAAIDRTHRPGKRFIGLIKGLGLRSGAMASSAAWDTSCIIVVGTSETDMALCVNRIRELQGGTVVCDRGRVVAELPMPVFGILSERSIDELIEARKTIKQALAGLGVALPDPMLTLVTLTGAAIPYLRICEEGLVNLKDGQTVGLFGDR</sequence>
<evidence type="ECO:0000256" key="3">
    <source>
        <dbReference type="ARBA" id="ARBA00022801"/>
    </source>
</evidence>
<feature type="domain" description="Adenine deaminase C-terminal" evidence="8">
    <location>
        <begin position="407"/>
        <end position="572"/>
    </location>
</feature>
<comment type="similarity">
    <text evidence="1 6">Belongs to the metallo-dependent hydrolases superfamily. Adenine deaminase family.</text>
</comment>
<evidence type="ECO:0000259" key="7">
    <source>
        <dbReference type="Pfam" id="PF01979"/>
    </source>
</evidence>
<dbReference type="EC" id="3.5.4.2" evidence="2 6"/>
<dbReference type="InterPro" id="IPR006679">
    <property type="entry name" value="Adenine_deam"/>
</dbReference>
<dbReference type="RefSeq" id="WP_155312024.1">
    <property type="nucleotide sequence ID" value="NZ_AP021879.1"/>
</dbReference>
<keyword evidence="10" id="KW-1185">Reference proteome</keyword>
<comment type="catalytic activity">
    <reaction evidence="5 6">
        <text>adenine + H2O + H(+) = hypoxanthine + NH4(+)</text>
        <dbReference type="Rhea" id="RHEA:23688"/>
        <dbReference type="ChEBI" id="CHEBI:15377"/>
        <dbReference type="ChEBI" id="CHEBI:15378"/>
        <dbReference type="ChEBI" id="CHEBI:16708"/>
        <dbReference type="ChEBI" id="CHEBI:17368"/>
        <dbReference type="ChEBI" id="CHEBI:28938"/>
        <dbReference type="EC" id="3.5.4.2"/>
    </reaction>
</comment>
<evidence type="ECO:0000256" key="4">
    <source>
        <dbReference type="ARBA" id="ARBA00023211"/>
    </source>
</evidence>
<dbReference type="SUPFAM" id="SSF51338">
    <property type="entry name" value="Composite domain of metallo-dependent hydrolases"/>
    <property type="match status" value="1"/>
</dbReference>
<evidence type="ECO:0000313" key="9">
    <source>
        <dbReference type="EMBL" id="BBO91048.1"/>
    </source>
</evidence>